<evidence type="ECO:0000313" key="2">
    <source>
        <dbReference type="EMBL" id="MCK8783237.1"/>
    </source>
</evidence>
<proteinExistence type="predicted"/>
<name>A0A9X2BSL1_9PROT</name>
<dbReference type="RefSeq" id="WP_248665359.1">
    <property type="nucleotide sequence ID" value="NZ_JALPRX010000007.1"/>
</dbReference>
<feature type="transmembrane region" description="Helical" evidence="1">
    <location>
        <begin position="33"/>
        <end position="56"/>
    </location>
</feature>
<protein>
    <submittedName>
        <fullName evidence="2">Uncharacterized protein</fullName>
    </submittedName>
</protein>
<keyword evidence="1" id="KW-0472">Membrane</keyword>
<dbReference type="EMBL" id="JALPRX010000007">
    <property type="protein sequence ID" value="MCK8783237.1"/>
    <property type="molecule type" value="Genomic_DNA"/>
</dbReference>
<keyword evidence="1" id="KW-1133">Transmembrane helix</keyword>
<reference evidence="2" key="1">
    <citation type="submission" date="2022-04" db="EMBL/GenBank/DDBJ databases">
        <title>Roseomonas acroporae sp. nov., isolated from coral Acropora digitifera.</title>
        <authorList>
            <person name="Sun H."/>
        </authorList>
    </citation>
    <scope>NUCLEOTIDE SEQUENCE</scope>
    <source>
        <strain evidence="2">NAR14</strain>
    </source>
</reference>
<evidence type="ECO:0000256" key="1">
    <source>
        <dbReference type="SAM" id="Phobius"/>
    </source>
</evidence>
<accession>A0A9X2BSL1</accession>
<keyword evidence="1" id="KW-0812">Transmembrane</keyword>
<organism evidence="2 3">
    <name type="scientific">Roseomonas acroporae</name>
    <dbReference type="NCBI Taxonomy" id="2937791"/>
    <lineage>
        <taxon>Bacteria</taxon>
        <taxon>Pseudomonadati</taxon>
        <taxon>Pseudomonadota</taxon>
        <taxon>Alphaproteobacteria</taxon>
        <taxon>Acetobacterales</taxon>
        <taxon>Roseomonadaceae</taxon>
        <taxon>Roseomonas</taxon>
    </lineage>
</organism>
<comment type="caution">
    <text evidence="2">The sequence shown here is derived from an EMBL/GenBank/DDBJ whole genome shotgun (WGS) entry which is preliminary data.</text>
</comment>
<gene>
    <name evidence="2" type="ORF">M0638_02435</name>
</gene>
<evidence type="ECO:0000313" key="3">
    <source>
        <dbReference type="Proteomes" id="UP001139516"/>
    </source>
</evidence>
<dbReference type="AlphaFoldDB" id="A0A9X2BSL1"/>
<keyword evidence="3" id="KW-1185">Reference proteome</keyword>
<dbReference type="Proteomes" id="UP001139516">
    <property type="component" value="Unassembled WGS sequence"/>
</dbReference>
<sequence>MPRLALSLIVLASTAIAALVFVLIGDGLGPTGLRPAAVAWPAALSGGMLGLGLMLLEPRQRAGQPLDAAG</sequence>